<dbReference type="Pfam" id="PF00939">
    <property type="entry name" value="Na_sulph_symp"/>
    <property type="match status" value="1"/>
</dbReference>
<evidence type="ECO:0000256" key="4">
    <source>
        <dbReference type="ARBA" id="ARBA00022780"/>
    </source>
</evidence>
<accession>A0A2U1QA93</accession>
<comment type="similarity">
    <text evidence="2">Belongs to the SLC13A/DASS transporter (TC 2.A.47) family. DIT1 subfamily.</text>
</comment>
<organism evidence="7 8">
    <name type="scientific">Artemisia annua</name>
    <name type="common">Sweet wormwood</name>
    <dbReference type="NCBI Taxonomy" id="35608"/>
    <lineage>
        <taxon>Eukaryota</taxon>
        <taxon>Viridiplantae</taxon>
        <taxon>Streptophyta</taxon>
        <taxon>Embryophyta</taxon>
        <taxon>Tracheophyta</taxon>
        <taxon>Spermatophyta</taxon>
        <taxon>Magnoliopsida</taxon>
        <taxon>eudicotyledons</taxon>
        <taxon>Gunneridae</taxon>
        <taxon>Pentapetalae</taxon>
        <taxon>asterids</taxon>
        <taxon>campanulids</taxon>
        <taxon>Asterales</taxon>
        <taxon>Asteraceae</taxon>
        <taxon>Asteroideae</taxon>
        <taxon>Anthemideae</taxon>
        <taxon>Artemisiinae</taxon>
        <taxon>Artemisia</taxon>
    </lineage>
</organism>
<dbReference type="STRING" id="35608.A0A2U1QA93"/>
<comment type="subcellular location">
    <subcellularLocation>
        <location evidence="1">Plastid</location>
        <location evidence="1">Chloroplast inner membrane</location>
        <topology evidence="1">Multi-pass membrane protein</topology>
    </subcellularLocation>
</comment>
<proteinExistence type="inferred from homology"/>
<evidence type="ECO:0000256" key="1">
    <source>
        <dbReference type="ARBA" id="ARBA00004478"/>
    </source>
</evidence>
<keyword evidence="4" id="KW-0934">Plastid</keyword>
<dbReference type="EMBL" id="PKPP01000277">
    <property type="protein sequence ID" value="PWA94928.1"/>
    <property type="molecule type" value="Genomic_DNA"/>
</dbReference>
<sequence>MRVTFPYFGSLAGSFNTHWHKRSILFDYDLLITGVVTWKECLSEAVIWDTFTWFASLIAISGYLNKYGLISWLSQTVVKTMQDVYLNQFLFAIFNTGNGKDRILEGMGLERVMSEL</sequence>
<evidence type="ECO:0000256" key="2">
    <source>
        <dbReference type="ARBA" id="ARBA00007349"/>
    </source>
</evidence>
<dbReference type="OrthoDB" id="1740866at2759"/>
<keyword evidence="3" id="KW-0812">Transmembrane</keyword>
<dbReference type="GO" id="GO:0009706">
    <property type="term" value="C:chloroplast inner membrane"/>
    <property type="evidence" value="ECO:0007669"/>
    <property type="project" value="UniProtKB-SubCell"/>
</dbReference>
<dbReference type="InterPro" id="IPR030676">
    <property type="entry name" value="CitT-rel"/>
</dbReference>
<keyword evidence="5" id="KW-1133">Transmembrane helix</keyword>
<evidence type="ECO:0000256" key="5">
    <source>
        <dbReference type="ARBA" id="ARBA00022989"/>
    </source>
</evidence>
<dbReference type="PANTHER" id="PTHR42826">
    <property type="entry name" value="DICARBOXYLATE TRANSPORTER 2.1, CHLOROPLASTIC"/>
    <property type="match status" value="1"/>
</dbReference>
<reference evidence="7 8" key="1">
    <citation type="journal article" date="2018" name="Mol. Plant">
        <title>The genome of Artemisia annua provides insight into the evolution of Asteraceae family and artemisinin biosynthesis.</title>
        <authorList>
            <person name="Shen Q."/>
            <person name="Zhang L."/>
            <person name="Liao Z."/>
            <person name="Wang S."/>
            <person name="Yan T."/>
            <person name="Shi P."/>
            <person name="Liu M."/>
            <person name="Fu X."/>
            <person name="Pan Q."/>
            <person name="Wang Y."/>
            <person name="Lv Z."/>
            <person name="Lu X."/>
            <person name="Zhang F."/>
            <person name="Jiang W."/>
            <person name="Ma Y."/>
            <person name="Chen M."/>
            <person name="Hao X."/>
            <person name="Li L."/>
            <person name="Tang Y."/>
            <person name="Lv G."/>
            <person name="Zhou Y."/>
            <person name="Sun X."/>
            <person name="Brodelius P.E."/>
            <person name="Rose J.K.C."/>
            <person name="Tang K."/>
        </authorList>
    </citation>
    <scope>NUCLEOTIDE SEQUENCE [LARGE SCALE GENOMIC DNA]</scope>
    <source>
        <strain evidence="8">cv. Huhao1</strain>
        <tissue evidence="7">Leaf</tissue>
    </source>
</reference>
<comment type="caution">
    <text evidence="7">The sequence shown here is derived from an EMBL/GenBank/DDBJ whole genome shotgun (WGS) entry which is preliminary data.</text>
</comment>
<evidence type="ECO:0000256" key="6">
    <source>
        <dbReference type="ARBA" id="ARBA00023136"/>
    </source>
</evidence>
<keyword evidence="6" id="KW-0472">Membrane</keyword>
<dbReference type="InterPro" id="IPR001898">
    <property type="entry name" value="SLC13A/DASS"/>
</dbReference>
<evidence type="ECO:0000313" key="8">
    <source>
        <dbReference type="Proteomes" id="UP000245207"/>
    </source>
</evidence>
<keyword evidence="4" id="KW-1001">Plastid inner membrane</keyword>
<dbReference type="AlphaFoldDB" id="A0A2U1QA93"/>
<dbReference type="GO" id="GO:0015140">
    <property type="term" value="F:malate transmembrane transporter activity"/>
    <property type="evidence" value="ECO:0007669"/>
    <property type="project" value="UniProtKB-ARBA"/>
</dbReference>
<dbReference type="Proteomes" id="UP000245207">
    <property type="component" value="Unassembled WGS sequence"/>
</dbReference>
<gene>
    <name evidence="7" type="ORF">CTI12_AA054810</name>
</gene>
<name>A0A2U1QA93_ARTAN</name>
<evidence type="ECO:0000256" key="3">
    <source>
        <dbReference type="ARBA" id="ARBA00022692"/>
    </source>
</evidence>
<evidence type="ECO:0000313" key="7">
    <source>
        <dbReference type="EMBL" id="PWA94928.1"/>
    </source>
</evidence>
<protein>
    <submittedName>
        <fullName evidence="7">Dicarboxylate transporter 1, chloroplastic</fullName>
    </submittedName>
</protein>
<keyword evidence="8" id="KW-1185">Reference proteome</keyword>